<keyword evidence="1" id="KW-0328">Glycosyltransferase</keyword>
<dbReference type="PATRIC" id="fig|626887.3.peg.2840"/>
<gene>
    <name evidence="4" type="ORF">J057_14230</name>
</gene>
<dbReference type="SUPFAM" id="SSF53448">
    <property type="entry name" value="Nucleotide-diphospho-sugar transferases"/>
    <property type="match status" value="1"/>
</dbReference>
<dbReference type="Proteomes" id="UP000013165">
    <property type="component" value="Unassembled WGS sequence"/>
</dbReference>
<evidence type="ECO:0000256" key="1">
    <source>
        <dbReference type="ARBA" id="ARBA00022676"/>
    </source>
</evidence>
<evidence type="ECO:0000313" key="5">
    <source>
        <dbReference type="Proteomes" id="UP000013165"/>
    </source>
</evidence>
<dbReference type="CDD" id="cd04194">
    <property type="entry name" value="GT8_A4GalT_like"/>
    <property type="match status" value="1"/>
</dbReference>
<dbReference type="RefSeq" id="WP_004580796.1">
    <property type="nucleotide sequence ID" value="NZ_AP028878.1"/>
</dbReference>
<reference evidence="4 5" key="1">
    <citation type="journal article" date="2013" name="Genome Announc.">
        <title>Genome Sequence of the Polycyclic Aromatic Hydrocarbon-Degrading Bacterium Strain Marinobacter nanhaiticus D15-8WT.</title>
        <authorList>
            <person name="Cui Z."/>
            <person name="Gao W."/>
            <person name="Li Q."/>
            <person name="Xu G."/>
            <person name="Zheng L."/>
        </authorList>
    </citation>
    <scope>NUCLEOTIDE SEQUENCE [LARGE SCALE GENOMIC DNA]</scope>
    <source>
        <strain evidence="4 5">D15-8W</strain>
    </source>
</reference>
<dbReference type="Pfam" id="PF01501">
    <property type="entry name" value="Glyco_transf_8"/>
    <property type="match status" value="1"/>
</dbReference>
<keyword evidence="3" id="KW-0479">Metal-binding</keyword>
<accession>N6WM43</accession>
<evidence type="ECO:0000313" key="4">
    <source>
        <dbReference type="EMBL" id="ENO12566.1"/>
    </source>
</evidence>
<dbReference type="GO" id="GO:0016757">
    <property type="term" value="F:glycosyltransferase activity"/>
    <property type="evidence" value="ECO:0007669"/>
    <property type="project" value="UniProtKB-KW"/>
</dbReference>
<dbReference type="InterPro" id="IPR050748">
    <property type="entry name" value="Glycosyltrans_8_dom-fam"/>
</dbReference>
<protein>
    <submittedName>
        <fullName evidence="4">Glycosyltransferase family 8 protein</fullName>
    </submittedName>
</protein>
<name>N6WM43_9GAMM</name>
<dbReference type="EMBL" id="APLQ01000014">
    <property type="protein sequence ID" value="ENO12566.1"/>
    <property type="molecule type" value="Genomic_DNA"/>
</dbReference>
<dbReference type="STRING" id="626887.J057_14230"/>
<keyword evidence="2 4" id="KW-0808">Transferase</keyword>
<dbReference type="OrthoDB" id="9807549at2"/>
<organism evidence="4 5">
    <name type="scientific">Marinobacter nanhaiticus D15-8W</name>
    <dbReference type="NCBI Taxonomy" id="626887"/>
    <lineage>
        <taxon>Bacteria</taxon>
        <taxon>Pseudomonadati</taxon>
        <taxon>Pseudomonadota</taxon>
        <taxon>Gammaproteobacteria</taxon>
        <taxon>Pseudomonadales</taxon>
        <taxon>Marinobacteraceae</taxon>
        <taxon>Marinobacter</taxon>
    </lineage>
</organism>
<dbReference type="Gene3D" id="3.90.550.10">
    <property type="entry name" value="Spore Coat Polysaccharide Biosynthesis Protein SpsA, Chain A"/>
    <property type="match status" value="1"/>
</dbReference>
<dbReference type="eggNOG" id="COG1442">
    <property type="taxonomic scope" value="Bacteria"/>
</dbReference>
<dbReference type="HOGENOM" id="CLU_050833_0_1_6"/>
<dbReference type="GO" id="GO:0046872">
    <property type="term" value="F:metal ion binding"/>
    <property type="evidence" value="ECO:0007669"/>
    <property type="project" value="UniProtKB-KW"/>
</dbReference>
<sequence length="319" mass="37154">MTAPPGTNQETEIQIGACCDENYVPFASVMMISALENVDPNYRLHFHFVADKVPANVIEQMRRLVEERNGKLSVYPADTLRFDGLPTLRFGSSVYQRILLADYLPRDIRRVIYIDSDTLVIGDVSELWNVDLEGQPVAAVEDLSRSACESVGVSRREYFNSGVLVMDLDQWRAEDIHGTVAHYAGENAHRFQYVDQCSLNAILHTRWKRLPPVWNQQANIYKILRKYSEGSAYTINELREGVGRPKIVHFTGKKKPWLYYCFHPFKPLYREFLRQTPWGGRYPAPASPREKLRYVLSLRQHYKWLSRSSKMRFYRNLKK</sequence>
<evidence type="ECO:0000256" key="2">
    <source>
        <dbReference type="ARBA" id="ARBA00022679"/>
    </source>
</evidence>
<dbReference type="PANTHER" id="PTHR13778:SF47">
    <property type="entry name" value="LIPOPOLYSACCHARIDE 1,3-GALACTOSYLTRANSFERASE"/>
    <property type="match status" value="1"/>
</dbReference>
<proteinExistence type="predicted"/>
<evidence type="ECO:0000256" key="3">
    <source>
        <dbReference type="ARBA" id="ARBA00022723"/>
    </source>
</evidence>
<dbReference type="InterPro" id="IPR002495">
    <property type="entry name" value="Glyco_trans_8"/>
</dbReference>
<comment type="caution">
    <text evidence="4">The sequence shown here is derived from an EMBL/GenBank/DDBJ whole genome shotgun (WGS) entry which is preliminary data.</text>
</comment>
<keyword evidence="5" id="KW-1185">Reference proteome</keyword>
<dbReference type="InterPro" id="IPR029044">
    <property type="entry name" value="Nucleotide-diphossugar_trans"/>
</dbReference>
<dbReference type="PANTHER" id="PTHR13778">
    <property type="entry name" value="GLYCOSYLTRANSFERASE 8 DOMAIN-CONTAINING PROTEIN"/>
    <property type="match status" value="1"/>
</dbReference>
<dbReference type="AlphaFoldDB" id="N6WM43"/>